<name>A0AB39S0T0_9ACTN</name>
<feature type="region of interest" description="Disordered" evidence="1">
    <location>
        <begin position="1"/>
        <end position="59"/>
    </location>
</feature>
<protein>
    <recommendedName>
        <fullName evidence="3">Small hydrophilic protein</fullName>
    </recommendedName>
</protein>
<organism evidence="2">
    <name type="scientific">Streptomyces sp. R35</name>
    <dbReference type="NCBI Taxonomy" id="3238630"/>
    <lineage>
        <taxon>Bacteria</taxon>
        <taxon>Bacillati</taxon>
        <taxon>Actinomycetota</taxon>
        <taxon>Actinomycetes</taxon>
        <taxon>Kitasatosporales</taxon>
        <taxon>Streptomycetaceae</taxon>
        <taxon>Streptomyces</taxon>
    </lineage>
</organism>
<feature type="compositionally biased region" description="Low complexity" evidence="1">
    <location>
        <begin position="24"/>
        <end position="36"/>
    </location>
</feature>
<gene>
    <name evidence="2" type="ORF">AB5J50_13765</name>
</gene>
<evidence type="ECO:0000256" key="1">
    <source>
        <dbReference type="SAM" id="MobiDB-lite"/>
    </source>
</evidence>
<reference evidence="2" key="1">
    <citation type="submission" date="2024-07" db="EMBL/GenBank/DDBJ databases">
        <authorList>
            <person name="Yu S.T."/>
        </authorList>
    </citation>
    <scope>NUCLEOTIDE SEQUENCE</scope>
    <source>
        <strain evidence="2">R35</strain>
    </source>
</reference>
<evidence type="ECO:0008006" key="3">
    <source>
        <dbReference type="Google" id="ProtNLM"/>
    </source>
</evidence>
<proteinExistence type="predicted"/>
<dbReference type="EMBL" id="CP163440">
    <property type="protein sequence ID" value="XDQ61785.1"/>
    <property type="molecule type" value="Genomic_DNA"/>
</dbReference>
<sequence length="59" mass="6608">MAKNKNRKQGTQQDRSSQAERAQEQAQRSSSEAQQSPMSQAQGSPADVARKHQKRFGHN</sequence>
<dbReference type="RefSeq" id="WP_369257927.1">
    <property type="nucleotide sequence ID" value="NZ_CP163440.1"/>
</dbReference>
<evidence type="ECO:0000313" key="2">
    <source>
        <dbReference type="EMBL" id="XDQ61785.1"/>
    </source>
</evidence>
<accession>A0AB39S0T0</accession>
<dbReference type="AlphaFoldDB" id="A0AB39S0T0"/>